<feature type="transmembrane region" description="Helical" evidence="2">
    <location>
        <begin position="213"/>
        <end position="233"/>
    </location>
</feature>
<comment type="caution">
    <text evidence="3">The sequence shown here is derived from an EMBL/GenBank/DDBJ whole genome shotgun (WGS) entry which is preliminary data.</text>
</comment>
<feature type="transmembrane region" description="Helical" evidence="2">
    <location>
        <begin position="714"/>
        <end position="730"/>
    </location>
</feature>
<feature type="transmembrane region" description="Helical" evidence="2">
    <location>
        <begin position="806"/>
        <end position="826"/>
    </location>
</feature>
<keyword evidence="2" id="KW-1133">Transmembrane helix</keyword>
<feature type="region of interest" description="Disordered" evidence="1">
    <location>
        <begin position="937"/>
        <end position="962"/>
    </location>
</feature>
<proteinExistence type="predicted"/>
<organism evidence="3 4">
    <name type="scientific">Xaviernesmea oryzae</name>
    <dbReference type="NCBI Taxonomy" id="464029"/>
    <lineage>
        <taxon>Bacteria</taxon>
        <taxon>Pseudomonadati</taxon>
        <taxon>Pseudomonadota</taxon>
        <taxon>Alphaproteobacteria</taxon>
        <taxon>Hyphomicrobiales</taxon>
        <taxon>Rhizobiaceae</taxon>
        <taxon>Rhizobium/Agrobacterium group</taxon>
        <taxon>Xaviernesmea</taxon>
    </lineage>
</organism>
<evidence type="ECO:0000256" key="2">
    <source>
        <dbReference type="SAM" id="Phobius"/>
    </source>
</evidence>
<feature type="transmembrane region" description="Helical" evidence="2">
    <location>
        <begin position="870"/>
        <end position="889"/>
    </location>
</feature>
<dbReference type="PIRSF" id="PIRSF035905">
    <property type="entry name" value="UCP035905_mp"/>
    <property type="match status" value="1"/>
</dbReference>
<sequence length="962" mass="99977">MDLLMLGAFLLAVLAFARARRTEARLDSDVKALRAEIAALRAAGPAAAESEVSQPALAQAETPVAEIWPRAPAETGEAVERAARGEPVMVAREEPASPNTRPVDAAPPPRLESLESRLGARWAVWTGGLALALGGVFLVRYSIEAGLVGPGIRIALALVFGLGLIGAGEIIRRRAMPALSARFSNALIPGVLTAAGAATLFGALYAAHALYGFIGPALAYILLSVVSLGVVALSLRYGQALAGLGLAGSLITPALISSDDPNFWALFIFLAIAWAGTALAARLKAWRTVPALANLGVLAWILLALLGSEMTDELPIVTVLLVMIAGTGLIWPAGALGRETVPVIRDEAADEADATPVTAPPRRLGFLRRVWSRVAVPFFGITLTLSLAVFLSVLALATLSLDRPLDGILQASAVLTGLALLAALRRGMVYPALATGFGAIGTVYLFADLLTPSTATLGALPPNWSVTAFAGGLSVLLILLGWPGLKRRLAADQAQGLHPTGALSAAVAGLSPVGLVLVSFLMVGTFGHDFGHLALSLGLALLLLVLTEASARWPGPQSPRADVARGWLMAGAMGLVAVAGQATGSGLAAVVVIAAAGLGFSLATRWRAFPALPWISVLAAAILLLRFAYEPTVVPPEALGRMPVFNALLPGYGLPALAMILAAWHLRAWPSARPRELLQALGCLFALLTLGMLVRHGLHGGVIDASAPSLGEQAIYTLLMIGAAGILTGLDGRSPSRFFRYGSMALSVMSVGLVLAVHLLALNPYWTGEPLGPLPILDLLGLGYLLPGLAFAGLAVLSAKRRPKAYVTLIGIASGVMIFAWATLCVRRAWHGEGIADWKGFMPAETYAYSAVWLALGVILLIAGARRHAAALRLASAALVLIAVLKVFLVDMSNLEGVLRALSFIGLGAVLIGIGLFYQKILSGVALPALPEALRSATSAPSENRPEPESADDTDPERPSQP</sequence>
<dbReference type="Pfam" id="PF10101">
    <property type="entry name" value="DUF2339"/>
    <property type="match status" value="1"/>
</dbReference>
<feature type="transmembrane region" description="Helical" evidence="2">
    <location>
        <begin position="901"/>
        <end position="918"/>
    </location>
</feature>
<feature type="transmembrane region" description="Helical" evidence="2">
    <location>
        <begin position="586"/>
        <end position="604"/>
    </location>
</feature>
<feature type="transmembrane region" description="Helical" evidence="2">
    <location>
        <begin position="649"/>
        <end position="666"/>
    </location>
</feature>
<protein>
    <recommendedName>
        <fullName evidence="5">DUF2339 domain-containing protein</fullName>
    </recommendedName>
</protein>
<feature type="transmembrane region" description="Helical" evidence="2">
    <location>
        <begin position="497"/>
        <end position="524"/>
    </location>
</feature>
<feature type="transmembrane region" description="Helical" evidence="2">
    <location>
        <begin position="152"/>
        <end position="171"/>
    </location>
</feature>
<dbReference type="EMBL" id="MKIP01000057">
    <property type="protein sequence ID" value="OLP58589.1"/>
    <property type="molecule type" value="Genomic_DNA"/>
</dbReference>
<feature type="transmembrane region" description="Helical" evidence="2">
    <location>
        <begin position="183"/>
        <end position="207"/>
    </location>
</feature>
<feature type="transmembrane region" description="Helical" evidence="2">
    <location>
        <begin position="407"/>
        <end position="424"/>
    </location>
</feature>
<feature type="transmembrane region" description="Helical" evidence="2">
    <location>
        <begin position="467"/>
        <end position="485"/>
    </location>
</feature>
<feature type="transmembrane region" description="Helical" evidence="2">
    <location>
        <begin position="611"/>
        <end position="629"/>
    </location>
</feature>
<evidence type="ECO:0000313" key="4">
    <source>
        <dbReference type="Proteomes" id="UP000186364"/>
    </source>
</evidence>
<feature type="transmembrane region" description="Helical" evidence="2">
    <location>
        <begin position="781"/>
        <end position="799"/>
    </location>
</feature>
<feature type="transmembrane region" description="Helical" evidence="2">
    <location>
        <begin position="678"/>
        <end position="694"/>
    </location>
</feature>
<dbReference type="Proteomes" id="UP000186364">
    <property type="component" value="Unassembled WGS sequence"/>
</dbReference>
<dbReference type="InterPro" id="IPR014600">
    <property type="entry name" value="UCP035905_mem"/>
</dbReference>
<dbReference type="PANTHER" id="PTHR38434:SF1">
    <property type="entry name" value="BLL2549 PROTEIN"/>
    <property type="match status" value="1"/>
</dbReference>
<dbReference type="PANTHER" id="PTHR38434">
    <property type="entry name" value="BLL2549 PROTEIN"/>
    <property type="match status" value="1"/>
</dbReference>
<keyword evidence="2" id="KW-0472">Membrane</keyword>
<reference evidence="3 4" key="1">
    <citation type="submission" date="2016-09" db="EMBL/GenBank/DDBJ databases">
        <title>Rhizobium sp. nov., a novel species isolated from the rice rhizosphere.</title>
        <authorList>
            <person name="Zhao J."/>
            <person name="Zhang X."/>
        </authorList>
    </citation>
    <scope>NUCLEOTIDE SEQUENCE [LARGE SCALE GENOMIC DNA]</scope>
    <source>
        <strain evidence="3 4">1.7048</strain>
    </source>
</reference>
<feature type="transmembrane region" description="Helical" evidence="2">
    <location>
        <begin position="846"/>
        <end position="863"/>
    </location>
</feature>
<keyword evidence="2" id="KW-0812">Transmembrane</keyword>
<evidence type="ECO:0000313" key="3">
    <source>
        <dbReference type="EMBL" id="OLP58589.1"/>
    </source>
</evidence>
<feature type="transmembrane region" description="Helical" evidence="2">
    <location>
        <begin position="429"/>
        <end position="447"/>
    </location>
</feature>
<feature type="transmembrane region" description="Helical" evidence="2">
    <location>
        <begin position="240"/>
        <end position="257"/>
    </location>
</feature>
<dbReference type="InterPro" id="IPR019286">
    <property type="entry name" value="DUF2339_TM"/>
</dbReference>
<feature type="transmembrane region" description="Helical" evidence="2">
    <location>
        <begin position="263"/>
        <end position="281"/>
    </location>
</feature>
<keyword evidence="4" id="KW-1185">Reference proteome</keyword>
<name>A0A1Q9AT83_9HYPH</name>
<feature type="transmembrane region" description="Helical" evidence="2">
    <location>
        <begin position="742"/>
        <end position="761"/>
    </location>
</feature>
<gene>
    <name evidence="3" type="ORF">BJF93_17215</name>
</gene>
<evidence type="ECO:0008006" key="5">
    <source>
        <dbReference type="Google" id="ProtNLM"/>
    </source>
</evidence>
<feature type="transmembrane region" description="Helical" evidence="2">
    <location>
        <begin position="288"/>
        <end position="308"/>
    </location>
</feature>
<feature type="transmembrane region" description="Helical" evidence="2">
    <location>
        <begin position="374"/>
        <end position="401"/>
    </location>
</feature>
<evidence type="ECO:0000256" key="1">
    <source>
        <dbReference type="SAM" id="MobiDB-lite"/>
    </source>
</evidence>
<dbReference type="RefSeq" id="WP_075629015.1">
    <property type="nucleotide sequence ID" value="NZ_FOAM01000003.1"/>
</dbReference>
<accession>A0A1Q9AT83</accession>
<dbReference type="AlphaFoldDB" id="A0A1Q9AT83"/>
<feature type="transmembrane region" description="Helical" evidence="2">
    <location>
        <begin position="314"/>
        <end position="336"/>
    </location>
</feature>